<evidence type="ECO:0000256" key="11">
    <source>
        <dbReference type="ARBA" id="ARBA00023136"/>
    </source>
</evidence>
<accession>A0A812R0W7</accession>
<evidence type="ECO:0000256" key="7">
    <source>
        <dbReference type="ARBA" id="ARBA00022692"/>
    </source>
</evidence>
<evidence type="ECO:0000256" key="4">
    <source>
        <dbReference type="ARBA" id="ARBA00012557"/>
    </source>
</evidence>
<name>A0A812R0W7_9DINO</name>
<evidence type="ECO:0000313" key="14">
    <source>
        <dbReference type="EMBL" id="CAE7414960.1"/>
    </source>
</evidence>
<feature type="region of interest" description="Disordered" evidence="12">
    <location>
        <begin position="686"/>
        <end position="740"/>
    </location>
</feature>
<evidence type="ECO:0000256" key="10">
    <source>
        <dbReference type="ARBA" id="ARBA00022989"/>
    </source>
</evidence>
<keyword evidence="15" id="KW-1185">Reference proteome</keyword>
<comment type="caution">
    <text evidence="14">The sequence shown here is derived from an EMBL/GenBank/DDBJ whole genome shotgun (WGS) entry which is preliminary data.</text>
</comment>
<evidence type="ECO:0000313" key="15">
    <source>
        <dbReference type="Proteomes" id="UP000601435"/>
    </source>
</evidence>
<comment type="pathway">
    <text evidence="2">Protein modification; protein glycosylation.</text>
</comment>
<evidence type="ECO:0000259" key="13">
    <source>
        <dbReference type="Pfam" id="PF02434"/>
    </source>
</evidence>
<keyword evidence="7" id="KW-0812">Transmembrane</keyword>
<dbReference type="GO" id="GO:0016020">
    <property type="term" value="C:membrane"/>
    <property type="evidence" value="ECO:0007669"/>
    <property type="project" value="UniProtKB-SubCell"/>
</dbReference>
<keyword evidence="8" id="KW-0547">Nucleotide-binding</keyword>
<evidence type="ECO:0000256" key="9">
    <source>
        <dbReference type="ARBA" id="ARBA00022968"/>
    </source>
</evidence>
<dbReference type="OrthoDB" id="421979at2759"/>
<dbReference type="InterPro" id="IPR026050">
    <property type="entry name" value="C1GALT1/C1GALT1_chp1"/>
</dbReference>
<evidence type="ECO:0000256" key="3">
    <source>
        <dbReference type="ARBA" id="ARBA00006462"/>
    </source>
</evidence>
<keyword evidence="9" id="KW-0735">Signal-anchor</keyword>
<evidence type="ECO:0000256" key="5">
    <source>
        <dbReference type="ARBA" id="ARBA00022676"/>
    </source>
</evidence>
<dbReference type="PANTHER" id="PTHR23033:SF14">
    <property type="entry name" value="GLYCOPROTEIN-N-ACETYLGALACTOSAMINE 3-BETA-GALACTOSYLTRANSFERASE 1-RELATED"/>
    <property type="match status" value="1"/>
</dbReference>
<dbReference type="EC" id="2.4.1.122" evidence="4"/>
<keyword evidence="5" id="KW-0328">Glycosyltransferase</keyword>
<dbReference type="Proteomes" id="UP000601435">
    <property type="component" value="Unassembled WGS sequence"/>
</dbReference>
<dbReference type="Gene3D" id="3.90.550.50">
    <property type="match status" value="1"/>
</dbReference>
<reference evidence="14" key="1">
    <citation type="submission" date="2021-02" db="EMBL/GenBank/DDBJ databases">
        <authorList>
            <person name="Dougan E. K."/>
            <person name="Rhodes N."/>
            <person name="Thang M."/>
            <person name="Chan C."/>
        </authorList>
    </citation>
    <scope>NUCLEOTIDE SEQUENCE</scope>
</reference>
<sequence length="1137" mass="126263">MLSGVDMQRVYLVDDWLETAPRERQWRPDAPRNTGGGFDGLESNYWDAQSRQLDFMRQHPNVSSVRSFGSATMATKWILLADDDTFIQVDVLLDFLAGHDPQVPALFGYMLSDAHVLGYDYPCGGAGMLLSAAAYDVLASRLLGPECPLLAFNDLTIGFCAHSRGVPLVHHPGMHCAPDVNRAMRPGENLLDIQKSVAVHRLIGFQSFLDMINTLEVLKGQLHALLQRRCLLAARSPQGEEETETDPLDSRRFFWSVEALADAVSACRAFAPKASQDGKIHLEFLLFQHGLPVARYHEDRHVPLTAKPASRSKRWPEWLEQLRHLRCAREPQPEGGDEAFGDSEVTWRASWTAAAPRLGELQVQATGASVFAASAWVDSEAVESSFEALKATGGSWLEELKRAARPFLSGRTPGPGRRWLFVDFSPSSTFLNLFESLRVLRSVSGLFFGSSDSNPYLQDVRGPVDLSADAPPPLAMAYEYFDLNVEQAAGLWLNGVAAQRLLRCQPLKHPIGLDEEAHANDWPIQEERLSLMWHNAVAVDVFRTLRFCGVLLLHAPAMVPHALSYLPYSTYRRSHAPSVATAMSIGNVASREQMRALSQLVQRRACAAQRRSRGSDRPGKPRRSWMPRSRILGGDLDVNLTAEAWRLPGARFLGQSLVAFRSEHFLPAWEPRPPQSHPFESRELRTGAAGAGGGRTGRGSARTSAADGSASPGRRDASRASTALGDLGPSTTCQQRRSNENFTLGPDGCKALAPIASQKDQIFMSNVGPLYGLRKVLRLESCESRKVASWLEHCLATSVGFAVVTPKETEEVPTLELRITAEDQEVTDEGLTAMLDYMDFVLDLPQASSGEGFQISFEQMTFLGSSQSDILKQVICWSCEPGRSSKFAERCKRWKIICPATDWTQVNRYLLQVGFAFYPPPCPTYLLTDEHPSIEEGNPEMKIFEPNEEIQKFAKLEEEMQHEVATHKDTEGHVHLPAAEDGSRVSKYKDGQIPAKLDVGFAIVSQGFDGKEGYLRIQGCEGDLDMDGLHEMMDFMDAFTLSPSAERGFSIMYDMRTLRAPSMQMVTTVAEWGAHPVRQKRWEQLNTSCKVIITAGLRFTLAKGILSTFFLLCPPVTRTYLMYEPDQPLESAVLFEP</sequence>
<dbReference type="EMBL" id="CAJNJA010018087">
    <property type="protein sequence ID" value="CAE7414960.1"/>
    <property type="molecule type" value="Genomic_DNA"/>
</dbReference>
<gene>
    <name evidence="14" type="ORF">SNEC2469_LOCUS11401</name>
</gene>
<feature type="region of interest" description="Disordered" evidence="12">
    <location>
        <begin position="606"/>
        <end position="628"/>
    </location>
</feature>
<evidence type="ECO:0000256" key="2">
    <source>
        <dbReference type="ARBA" id="ARBA00004922"/>
    </source>
</evidence>
<proteinExistence type="inferred from homology"/>
<comment type="subcellular location">
    <subcellularLocation>
        <location evidence="1">Membrane</location>
        <topology evidence="1">Single-pass type II membrane protein</topology>
    </subcellularLocation>
</comment>
<comment type="similarity">
    <text evidence="3">Belongs to the glycosyltransferase 31 family. Beta3-Gal-T subfamily.</text>
</comment>
<evidence type="ECO:0000256" key="1">
    <source>
        <dbReference type="ARBA" id="ARBA00004606"/>
    </source>
</evidence>
<keyword evidence="10" id="KW-1133">Transmembrane helix</keyword>
<evidence type="ECO:0000256" key="12">
    <source>
        <dbReference type="SAM" id="MobiDB-lite"/>
    </source>
</evidence>
<dbReference type="GO" id="GO:0016263">
    <property type="term" value="F:glycoprotein-N-acetylgalactosamine 3-beta-galactosyltransferase activity"/>
    <property type="evidence" value="ECO:0007669"/>
    <property type="project" value="UniProtKB-EC"/>
</dbReference>
<feature type="compositionally biased region" description="Polar residues" evidence="12">
    <location>
        <begin position="729"/>
        <end position="740"/>
    </location>
</feature>
<protein>
    <recommendedName>
        <fullName evidence="4">N-acetylgalactosaminide beta-1,3-galactosyltransferase</fullName>
        <ecNumber evidence="4">2.4.1.122</ecNumber>
    </recommendedName>
</protein>
<evidence type="ECO:0000256" key="8">
    <source>
        <dbReference type="ARBA" id="ARBA00022741"/>
    </source>
</evidence>
<dbReference type="PANTHER" id="PTHR23033">
    <property type="entry name" value="BETA1,3-GALACTOSYLTRANSFERASE"/>
    <property type="match status" value="1"/>
</dbReference>
<organism evidence="14 15">
    <name type="scientific">Symbiodinium necroappetens</name>
    <dbReference type="NCBI Taxonomy" id="1628268"/>
    <lineage>
        <taxon>Eukaryota</taxon>
        <taxon>Sar</taxon>
        <taxon>Alveolata</taxon>
        <taxon>Dinophyceae</taxon>
        <taxon>Suessiales</taxon>
        <taxon>Symbiodiniaceae</taxon>
        <taxon>Symbiodinium</taxon>
    </lineage>
</organism>
<dbReference type="InterPro" id="IPR003378">
    <property type="entry name" value="Fringe-like_glycosylTrfase"/>
</dbReference>
<evidence type="ECO:0000256" key="6">
    <source>
        <dbReference type="ARBA" id="ARBA00022679"/>
    </source>
</evidence>
<dbReference type="GO" id="GO:0000166">
    <property type="term" value="F:nucleotide binding"/>
    <property type="evidence" value="ECO:0007669"/>
    <property type="project" value="UniProtKB-KW"/>
</dbReference>
<keyword evidence="11" id="KW-0472">Membrane</keyword>
<keyword evidence="6" id="KW-0808">Transferase</keyword>
<dbReference type="Pfam" id="PF02434">
    <property type="entry name" value="Fringe"/>
    <property type="match status" value="1"/>
</dbReference>
<feature type="domain" description="Fringe-like glycosyltransferase" evidence="13">
    <location>
        <begin position="73"/>
        <end position="183"/>
    </location>
</feature>
<dbReference type="AlphaFoldDB" id="A0A812R0W7"/>